<dbReference type="InterPro" id="IPR036047">
    <property type="entry name" value="F-box-like_dom_sf"/>
</dbReference>
<evidence type="ECO:0000313" key="3">
    <source>
        <dbReference type="EMBL" id="KAL1591857.1"/>
    </source>
</evidence>
<evidence type="ECO:0000259" key="2">
    <source>
        <dbReference type="PROSITE" id="PS50181"/>
    </source>
</evidence>
<feature type="compositionally biased region" description="Acidic residues" evidence="1">
    <location>
        <begin position="40"/>
        <end position="53"/>
    </location>
</feature>
<reference evidence="3 4" key="1">
    <citation type="submission" date="2024-02" db="EMBL/GenBank/DDBJ databases">
        <title>De novo assembly and annotation of 12 fungi associated with fruit tree decline syndrome in Ontario, Canada.</title>
        <authorList>
            <person name="Sulman M."/>
            <person name="Ellouze W."/>
            <person name="Ilyukhin E."/>
        </authorList>
    </citation>
    <scope>NUCLEOTIDE SEQUENCE [LARGE SCALE GENOMIC DNA]</scope>
    <source>
        <strain evidence="3 4">M97-236</strain>
    </source>
</reference>
<dbReference type="InterPro" id="IPR001810">
    <property type="entry name" value="F-box_dom"/>
</dbReference>
<feature type="domain" description="F-box" evidence="2">
    <location>
        <begin position="347"/>
        <end position="393"/>
    </location>
</feature>
<name>A0ABR3QI79_9PLEO</name>
<dbReference type="PROSITE" id="PS50181">
    <property type="entry name" value="FBOX"/>
    <property type="match status" value="1"/>
</dbReference>
<sequence length="940" mass="106422">MGSFDCYCALCAGPLNIGVMKFGSRRPKALEKRRRRVAAEDTEDDDEDEEMEDADKKVSDEDDKAPVLPNPFAKQEEPSWGDDIESDLDFEADEENPAFSSDSESLSDSDPDLFLGDITDVSHRPLTPDPRTLRDPDCWSQWSDLSIYEGFNPYDTNGEDSYRETNSYDPYKLQADDVRWIDRCRCLAFNPNAPGVTKAYISGRGRYNDYGSFDVRRPGSDPNDDHDRSHTCFFAFSPDESSSFPFHEECYRILAKALEHKRYQDIDKDVLYGVMAAHTSEYGSALDISYGGISGGEQFWTCISGEEYAVCDPGLRIGLEDVLQGMLPARLFDGNLHFPDLSHKPRHDPLSVMPYDVLLNIFKHVCTNDMLALMNASTHVSETTRNRSFWKHMLHLRILPWFWELSTLLENTTLTETFNYKGLFVWINRITTPKYGMEGPLMGIANRRRIWESCKAIAPEYRKQLPSAPRSGPEEDEARAILDRAESFHMPLVLYPSPKGATTVSAQFVRSWHEIAHRSCELDTYWNDDSALVGIAVTFGTEQRLFGSTAGERGASLHIEACEWIQEVRVLLNECNMFDESVDRRHYHSALNSRAQGNSQIEGMEVILTSGRTEVIKTGGRNTRTFVVLKDMYLIGLTGQIAPNGVISRLGFLQSYHPEHNPRAPRLSYNPAQTTLWDQSALHLPPGPESQLHVPIWASSFYHLHTFTSGPRYDSGDLPLDVLPHHVLLWSKTAETNKDLRGISAFVIEAGHVISGPDRWPIPDLLGFAAWHQAPHQDDTKPAIQHVSQRVGTFNPVPAQSEEWNKCGYGVKRLDDNGNPLPPLNPSELDLGSKFQQFDTRFTQNFPIDGVNGECIQQIDVSTDFKAIKLITNQGRECYWGEQRRGQWYSRVASDEEFIAGLSVGFGKLGGWSWGAKMYSHWKVSEIGVIMRRRDGEKWV</sequence>
<accession>A0ABR3QI79</accession>
<evidence type="ECO:0000313" key="4">
    <source>
        <dbReference type="Proteomes" id="UP001521222"/>
    </source>
</evidence>
<feature type="compositionally biased region" description="Basic residues" evidence="1">
    <location>
        <begin position="27"/>
        <end position="36"/>
    </location>
</feature>
<proteinExistence type="predicted"/>
<protein>
    <recommendedName>
        <fullName evidence="2">F-box domain-containing protein</fullName>
    </recommendedName>
</protein>
<dbReference type="EMBL" id="JAKIXB020000052">
    <property type="protein sequence ID" value="KAL1591857.1"/>
    <property type="molecule type" value="Genomic_DNA"/>
</dbReference>
<dbReference type="SUPFAM" id="SSF81383">
    <property type="entry name" value="F-box domain"/>
    <property type="match status" value="1"/>
</dbReference>
<gene>
    <name evidence="3" type="ORF">SLS59_010035</name>
</gene>
<feature type="compositionally biased region" description="Acidic residues" evidence="1">
    <location>
        <begin position="79"/>
        <end position="96"/>
    </location>
</feature>
<organism evidence="3 4">
    <name type="scientific">Nothophoma quercina</name>
    <dbReference type="NCBI Taxonomy" id="749835"/>
    <lineage>
        <taxon>Eukaryota</taxon>
        <taxon>Fungi</taxon>
        <taxon>Dikarya</taxon>
        <taxon>Ascomycota</taxon>
        <taxon>Pezizomycotina</taxon>
        <taxon>Dothideomycetes</taxon>
        <taxon>Pleosporomycetidae</taxon>
        <taxon>Pleosporales</taxon>
        <taxon>Pleosporineae</taxon>
        <taxon>Didymellaceae</taxon>
        <taxon>Nothophoma</taxon>
    </lineage>
</organism>
<dbReference type="Proteomes" id="UP001521222">
    <property type="component" value="Unassembled WGS sequence"/>
</dbReference>
<evidence type="ECO:0000256" key="1">
    <source>
        <dbReference type="SAM" id="MobiDB-lite"/>
    </source>
</evidence>
<feature type="region of interest" description="Disordered" evidence="1">
    <location>
        <begin position="27"/>
        <end position="129"/>
    </location>
</feature>
<keyword evidence="4" id="KW-1185">Reference proteome</keyword>
<comment type="caution">
    <text evidence="3">The sequence shown here is derived from an EMBL/GenBank/DDBJ whole genome shotgun (WGS) entry which is preliminary data.</text>
</comment>